<reference evidence="4" key="1">
    <citation type="submission" date="2025-08" db="UniProtKB">
        <authorList>
            <consortium name="RefSeq"/>
        </authorList>
    </citation>
    <scope>IDENTIFICATION</scope>
</reference>
<dbReference type="InterPro" id="IPR038606">
    <property type="entry name" value="To_sf"/>
</dbReference>
<dbReference type="GeneID" id="106742133"/>
<feature type="chain" id="PRO_5027664165" evidence="2">
    <location>
        <begin position="22"/>
        <end position="591"/>
    </location>
</feature>
<evidence type="ECO:0000256" key="1">
    <source>
        <dbReference type="SAM" id="MobiDB-lite"/>
    </source>
</evidence>
<feature type="compositionally biased region" description="Polar residues" evidence="1">
    <location>
        <begin position="193"/>
        <end position="210"/>
    </location>
</feature>
<evidence type="ECO:0000256" key="2">
    <source>
        <dbReference type="SAM" id="SignalP"/>
    </source>
</evidence>
<feature type="compositionally biased region" description="Basic and acidic residues" evidence="1">
    <location>
        <begin position="257"/>
        <end position="277"/>
    </location>
</feature>
<dbReference type="OrthoDB" id="8191090at2759"/>
<dbReference type="RefSeq" id="XP_014470288.1">
    <property type="nucleotide sequence ID" value="XM_014614802.1"/>
</dbReference>
<keyword evidence="2" id="KW-0732">Signal</keyword>
<organism evidence="3 4">
    <name type="scientific">Dinoponera quadriceps</name>
    <name type="common">South American ant</name>
    <dbReference type="NCBI Taxonomy" id="609295"/>
    <lineage>
        <taxon>Eukaryota</taxon>
        <taxon>Metazoa</taxon>
        <taxon>Ecdysozoa</taxon>
        <taxon>Arthropoda</taxon>
        <taxon>Hexapoda</taxon>
        <taxon>Insecta</taxon>
        <taxon>Pterygota</taxon>
        <taxon>Neoptera</taxon>
        <taxon>Endopterygota</taxon>
        <taxon>Hymenoptera</taxon>
        <taxon>Apocrita</taxon>
        <taxon>Aculeata</taxon>
        <taxon>Formicoidea</taxon>
        <taxon>Formicidae</taxon>
        <taxon>Ponerinae</taxon>
        <taxon>Ponerini</taxon>
        <taxon>Dinoponera</taxon>
    </lineage>
</organism>
<dbReference type="AlphaFoldDB" id="A0A6P3WVV7"/>
<protein>
    <submittedName>
        <fullName evidence="4">Uncharacterized protein LOC106742133</fullName>
    </submittedName>
</protein>
<keyword evidence="3" id="KW-1185">Reference proteome</keyword>
<accession>A0A6P3WVV7</accession>
<evidence type="ECO:0000313" key="3">
    <source>
        <dbReference type="Proteomes" id="UP000515204"/>
    </source>
</evidence>
<feature type="region of interest" description="Disordered" evidence="1">
    <location>
        <begin position="125"/>
        <end position="297"/>
    </location>
</feature>
<sequence>MNKQRLLLVLLILSTATLARCGLLEMSQMLWTKTVSGAPTKIGKLDPLRVPLIKVNQSEDDISYRIILRNLEIVGLNESTLESIHVARGRLKSNLSEVEAGYVSYSDLRDVESVRYRFHTMMREGNPPKESFATVSSSQAAGTSSRYQESRVGRLQQDQHGFRTVEQTRQYDRTAFSRPDAMPDGPHRGGLRTSGSDSKAYTGHFASSQRPAYVQPIYTQQPEDFHSYQSSSRDSEDTVDCDDVRDYQYRGGLKSNRQYERQGADSRRYGERTDDMKVSASEEIETESKDRSDARAPALYNREQLVRSNFTGDPRASKEEARRQLSGYVHIVYTGDRANGSMRRFGNFDVDPRDDQRVYGIEDIMKDIRESAKFIIHNFTEGEALTKRNDMVKAKIEAKDSRDSIRYAKGHQEQQGYFEEGMQLIYHYGMMNDSASRDVKFNDTKRAKRAHSAEATEDDVMHVILRIHVPLLHVRSQYTLMGKVGEEILRGNGLLTGNFTDLAADFTLELKRVNGELMIVRAARAKLSAKDQEISLQDMDEEGPVRAILKHGLIAAEAVAAMLADDFATKGLTEKTADAVIYRMYQDLPVN</sequence>
<feature type="signal peptide" evidence="2">
    <location>
        <begin position="1"/>
        <end position="21"/>
    </location>
</feature>
<dbReference type="Proteomes" id="UP000515204">
    <property type="component" value="Unplaced"/>
</dbReference>
<dbReference type="KEGG" id="dqu:106742133"/>
<dbReference type="Gene3D" id="3.15.10.30">
    <property type="entry name" value="Haemolymph juvenile hormone binding protein"/>
    <property type="match status" value="1"/>
</dbReference>
<proteinExistence type="predicted"/>
<evidence type="ECO:0000313" key="4">
    <source>
        <dbReference type="RefSeq" id="XP_014470288.1"/>
    </source>
</evidence>
<feature type="compositionally biased region" description="Polar residues" evidence="1">
    <location>
        <begin position="133"/>
        <end position="147"/>
    </location>
</feature>
<feature type="compositionally biased region" description="Polar residues" evidence="1">
    <location>
        <begin position="217"/>
        <end position="232"/>
    </location>
</feature>
<name>A0A6P3WVV7_DINQU</name>
<gene>
    <name evidence="4" type="primary">LOC106742133</name>
</gene>